<evidence type="ECO:0000313" key="2">
    <source>
        <dbReference type="EMBL" id="USP74644.1"/>
    </source>
</evidence>
<reference evidence="2" key="1">
    <citation type="submission" date="2021-12" db="EMBL/GenBank/DDBJ databases">
        <title>Curvularia clavata genome.</title>
        <authorList>
            <person name="Cao Y."/>
        </authorList>
    </citation>
    <scope>NUCLEOTIDE SEQUENCE</scope>
    <source>
        <strain evidence="2">Yc1106</strain>
    </source>
</reference>
<dbReference type="PANTHER" id="PTHR37542:SF3">
    <property type="entry name" value="PRION-INHIBITION AND PROPAGATION HELO DOMAIN-CONTAINING PROTEIN"/>
    <property type="match status" value="1"/>
</dbReference>
<dbReference type="Gene3D" id="1.20.120.1020">
    <property type="entry name" value="Prion-inhibition and propagation, HeLo domain"/>
    <property type="match status" value="1"/>
</dbReference>
<dbReference type="InterPro" id="IPR011009">
    <property type="entry name" value="Kinase-like_dom_sf"/>
</dbReference>
<keyword evidence="3" id="KW-1185">Reference proteome</keyword>
<dbReference type="Pfam" id="PF14479">
    <property type="entry name" value="HeLo"/>
    <property type="match status" value="1"/>
</dbReference>
<proteinExistence type="predicted"/>
<dbReference type="Gene3D" id="1.10.510.10">
    <property type="entry name" value="Transferase(Phosphotransferase) domain 1"/>
    <property type="match status" value="1"/>
</dbReference>
<gene>
    <name evidence="2" type="ORF">yc1106_01918</name>
</gene>
<dbReference type="InterPro" id="IPR029498">
    <property type="entry name" value="HeLo_dom"/>
</dbReference>
<sequence length="576" mass="64736">MSGLEAFGVIGFVFQVVDTTITVIDLWKSANEVGEDVVVIKTRLDMTRARLKSWALDWGLKERRHLENRRFREYGFLAVRYLLIIQHRLTAMENFERKFPSLFRSAVLPQDQGSAQRVAQLAEIAQADAPGVLQLKELQQEVTSINHANIIQRWRWARRGGKGLQMVDQVATLVRELEDFFVPPAVDPLAPVVFSQQLLSAPNAAASRAVHDAFAGDLAAEIVGSIASFTAAASEMANRAEALRGRELMRSHRGISHQQSVVTIGRSTGKRSLATFRAHDIPSTQVLIEWRMIPNTLSPAVKDGLHDHIHDLGLLLHSASKPKEFRTLDCIAVVDMPVPPQEDAQYGLIFKLDEKKHVFTLFDLLMDETFAAKSLSHVLKLIQTLSKALLFLHLGCWLHKGIRSDNILFLADDISNVDLCEPFIGGFEYSRTFAVQRLTQNVGDDRFENLYRHPDHQGLPLTKNDSTDTNIQGHQPFSYEADLYSFGVLMMEIGLWLTASQIFDRSVADHTHEGEGFREVFLDTIPRIKFRMGDAFAEATSLCLKSDLCVGETGQPETVQEAFYLSVVRALERCFL</sequence>
<dbReference type="EMBL" id="CP089275">
    <property type="protein sequence ID" value="USP74644.1"/>
    <property type="molecule type" value="Genomic_DNA"/>
</dbReference>
<dbReference type="Proteomes" id="UP001056012">
    <property type="component" value="Chromosome 2"/>
</dbReference>
<name>A0A9Q8Z4E4_CURCL</name>
<evidence type="ECO:0000313" key="3">
    <source>
        <dbReference type="Proteomes" id="UP001056012"/>
    </source>
</evidence>
<organism evidence="2 3">
    <name type="scientific">Curvularia clavata</name>
    <dbReference type="NCBI Taxonomy" id="95742"/>
    <lineage>
        <taxon>Eukaryota</taxon>
        <taxon>Fungi</taxon>
        <taxon>Dikarya</taxon>
        <taxon>Ascomycota</taxon>
        <taxon>Pezizomycotina</taxon>
        <taxon>Dothideomycetes</taxon>
        <taxon>Pleosporomycetidae</taxon>
        <taxon>Pleosporales</taxon>
        <taxon>Pleosporineae</taxon>
        <taxon>Pleosporaceae</taxon>
        <taxon>Curvularia</taxon>
    </lineage>
</organism>
<dbReference type="PANTHER" id="PTHR37542">
    <property type="entry name" value="HELO DOMAIN-CONTAINING PROTEIN-RELATED"/>
    <property type="match status" value="1"/>
</dbReference>
<dbReference type="OrthoDB" id="1911848at2759"/>
<feature type="domain" description="Prion-inhibition and propagation HeLo" evidence="1">
    <location>
        <begin position="6"/>
        <end position="182"/>
    </location>
</feature>
<dbReference type="VEuPathDB" id="FungiDB:yc1106_01918"/>
<dbReference type="SUPFAM" id="SSF56112">
    <property type="entry name" value="Protein kinase-like (PK-like)"/>
    <property type="match status" value="1"/>
</dbReference>
<dbReference type="InterPro" id="IPR038305">
    <property type="entry name" value="HeLo_sf"/>
</dbReference>
<accession>A0A9Q8Z4E4</accession>
<protein>
    <recommendedName>
        <fullName evidence="1">Prion-inhibition and propagation HeLo domain-containing protein</fullName>
    </recommendedName>
</protein>
<dbReference type="AlphaFoldDB" id="A0A9Q8Z4E4"/>
<evidence type="ECO:0000259" key="1">
    <source>
        <dbReference type="Pfam" id="PF14479"/>
    </source>
</evidence>